<keyword evidence="1" id="KW-0812">Transmembrane</keyword>
<proteinExistence type="predicted"/>
<dbReference type="Proteomes" id="UP000805085">
    <property type="component" value="Unassembled WGS sequence"/>
</dbReference>
<reference evidence="2 3" key="1">
    <citation type="journal article" date="2015" name="Int. J. Syst. Evol. Microbiol.">
        <title>Winogradskyella litoriviva sp. nov., isolated from coastal seawater.</title>
        <authorList>
            <person name="Nedashkovskaya O.I."/>
            <person name="Kukhlevskiy A.D."/>
            <person name="Zhukova N.V."/>
            <person name="Kim S.J."/>
            <person name="Rhee S.K."/>
            <person name="Mikhailov V.V."/>
        </authorList>
    </citation>
    <scope>NUCLEOTIDE SEQUENCE [LARGE SCALE GENOMIC DNA]</scope>
    <source>
        <strain evidence="2 3">KMM6491</strain>
    </source>
</reference>
<gene>
    <name evidence="2" type="ORF">HNV10_01285</name>
</gene>
<organism evidence="2 3">
    <name type="scientific">Winogradskyella litoriviva</name>
    <dbReference type="NCBI Taxonomy" id="1220182"/>
    <lineage>
        <taxon>Bacteria</taxon>
        <taxon>Pseudomonadati</taxon>
        <taxon>Bacteroidota</taxon>
        <taxon>Flavobacteriia</taxon>
        <taxon>Flavobacteriales</taxon>
        <taxon>Flavobacteriaceae</taxon>
        <taxon>Winogradskyella</taxon>
    </lineage>
</organism>
<dbReference type="EMBL" id="JABRWQ010000001">
    <property type="protein sequence ID" value="NRD21854.1"/>
    <property type="molecule type" value="Genomic_DNA"/>
</dbReference>
<feature type="transmembrane region" description="Helical" evidence="1">
    <location>
        <begin position="6"/>
        <end position="25"/>
    </location>
</feature>
<evidence type="ECO:0000313" key="3">
    <source>
        <dbReference type="Proteomes" id="UP000805085"/>
    </source>
</evidence>
<name>A0ABX2DZX4_9FLAO</name>
<protein>
    <submittedName>
        <fullName evidence="2">Uncharacterized protein</fullName>
    </submittedName>
</protein>
<evidence type="ECO:0000313" key="2">
    <source>
        <dbReference type="EMBL" id="NRD21854.1"/>
    </source>
</evidence>
<keyword evidence="1" id="KW-0472">Membrane</keyword>
<comment type="caution">
    <text evidence="2">The sequence shown here is derived from an EMBL/GenBank/DDBJ whole genome shotgun (WGS) entry which is preliminary data.</text>
</comment>
<evidence type="ECO:0000256" key="1">
    <source>
        <dbReference type="SAM" id="Phobius"/>
    </source>
</evidence>
<dbReference type="RefSeq" id="WP_173299519.1">
    <property type="nucleotide sequence ID" value="NZ_JABRWQ010000001.1"/>
</dbReference>
<sequence length="124" mass="14476">MTTLLIYGTLLIGHLSVYFYFRNNFKSCLILSQRKAKKHSHIETKDNLNSKNLKNNAVDNKLVLLNKSLRQLEFISEFEMYLEEKTLKNFSLEFLQEFNKIKIEAQLSTLKTADMITNQVKIAA</sequence>
<accession>A0ABX2DZX4</accession>
<keyword evidence="3" id="KW-1185">Reference proteome</keyword>
<keyword evidence="1" id="KW-1133">Transmembrane helix</keyword>